<organism evidence="8">
    <name type="scientific">gut metagenome</name>
    <dbReference type="NCBI Taxonomy" id="749906"/>
    <lineage>
        <taxon>unclassified sequences</taxon>
        <taxon>metagenomes</taxon>
        <taxon>organismal metagenomes</taxon>
    </lineage>
</organism>
<comment type="subcellular location">
    <subcellularLocation>
        <location evidence="1">Cell outer membrane</location>
        <topology evidence="1">Multi-pass membrane protein</topology>
    </subcellularLocation>
</comment>
<keyword evidence="8" id="KW-0675">Receptor</keyword>
<keyword evidence="3" id="KW-0812">Transmembrane</keyword>
<evidence type="ECO:0000256" key="5">
    <source>
        <dbReference type="ARBA" id="ARBA00023136"/>
    </source>
</evidence>
<dbReference type="SUPFAM" id="SSF56935">
    <property type="entry name" value="Porins"/>
    <property type="match status" value="1"/>
</dbReference>
<dbReference type="InterPro" id="IPR036942">
    <property type="entry name" value="Beta-barrel_TonB_sf"/>
</dbReference>
<dbReference type="InterPro" id="IPR008969">
    <property type="entry name" value="CarboxyPept-like_regulatory"/>
</dbReference>
<reference evidence="8" key="1">
    <citation type="journal article" date="2012" name="PLoS ONE">
        <title>Gene sets for utilization of primary and secondary nutrition supplies in the distal gut of endangered iberian lynx.</title>
        <authorList>
            <person name="Alcaide M."/>
            <person name="Messina E."/>
            <person name="Richter M."/>
            <person name="Bargiela R."/>
            <person name="Peplies J."/>
            <person name="Huws S.A."/>
            <person name="Newbold C.J."/>
            <person name="Golyshin P.N."/>
            <person name="Simon M.A."/>
            <person name="Lopez G."/>
            <person name="Yakimov M.M."/>
            <person name="Ferrer M."/>
        </authorList>
    </citation>
    <scope>NUCLEOTIDE SEQUENCE</scope>
</reference>
<gene>
    <name evidence="8" type="ORF">EVA_17044</name>
</gene>
<evidence type="ECO:0000259" key="7">
    <source>
        <dbReference type="Pfam" id="PF07715"/>
    </source>
</evidence>
<dbReference type="GO" id="GO:0044718">
    <property type="term" value="P:siderophore transmembrane transport"/>
    <property type="evidence" value="ECO:0007669"/>
    <property type="project" value="TreeGrafter"/>
</dbReference>
<dbReference type="PROSITE" id="PS52016">
    <property type="entry name" value="TONB_DEPENDENT_REC_3"/>
    <property type="match status" value="1"/>
</dbReference>
<dbReference type="AlphaFoldDB" id="J9FIX0"/>
<dbReference type="Gene3D" id="2.40.170.20">
    <property type="entry name" value="TonB-dependent receptor, beta-barrel domain"/>
    <property type="match status" value="1"/>
</dbReference>
<evidence type="ECO:0000256" key="6">
    <source>
        <dbReference type="ARBA" id="ARBA00023237"/>
    </source>
</evidence>
<dbReference type="InterPro" id="IPR039426">
    <property type="entry name" value="TonB-dep_rcpt-like"/>
</dbReference>
<dbReference type="Pfam" id="PF07715">
    <property type="entry name" value="Plug"/>
    <property type="match status" value="1"/>
</dbReference>
<evidence type="ECO:0000313" key="8">
    <source>
        <dbReference type="EMBL" id="EJW94866.1"/>
    </source>
</evidence>
<evidence type="ECO:0000256" key="2">
    <source>
        <dbReference type="ARBA" id="ARBA00022448"/>
    </source>
</evidence>
<dbReference type="SUPFAM" id="SSF49464">
    <property type="entry name" value="Carboxypeptidase regulatory domain-like"/>
    <property type="match status" value="1"/>
</dbReference>
<dbReference type="InterPro" id="IPR037066">
    <property type="entry name" value="Plug_dom_sf"/>
</dbReference>
<dbReference type="GO" id="GO:0015344">
    <property type="term" value="F:siderophore uptake transmembrane transporter activity"/>
    <property type="evidence" value="ECO:0007669"/>
    <property type="project" value="TreeGrafter"/>
</dbReference>
<dbReference type="Gene3D" id="2.170.130.10">
    <property type="entry name" value="TonB-dependent receptor, plug domain"/>
    <property type="match status" value="1"/>
</dbReference>
<dbReference type="EMBL" id="AMCI01006138">
    <property type="protein sequence ID" value="EJW94866.1"/>
    <property type="molecule type" value="Genomic_DNA"/>
</dbReference>
<dbReference type="PANTHER" id="PTHR30069:SF29">
    <property type="entry name" value="HEMOGLOBIN AND HEMOGLOBIN-HAPTOGLOBIN-BINDING PROTEIN 1-RELATED"/>
    <property type="match status" value="1"/>
</dbReference>
<keyword evidence="4" id="KW-0732">Signal</keyword>
<dbReference type="InterPro" id="IPR012910">
    <property type="entry name" value="Plug_dom"/>
</dbReference>
<comment type="caution">
    <text evidence="8">The sequence shown here is derived from an EMBL/GenBank/DDBJ whole genome shotgun (WGS) entry which is preliminary data.</text>
</comment>
<feature type="domain" description="TonB-dependent receptor plug" evidence="7">
    <location>
        <begin position="110"/>
        <end position="189"/>
    </location>
</feature>
<keyword evidence="5" id="KW-0472">Membrane</keyword>
<dbReference type="GO" id="GO:0009279">
    <property type="term" value="C:cell outer membrane"/>
    <property type="evidence" value="ECO:0007669"/>
    <property type="project" value="UniProtKB-SubCell"/>
</dbReference>
<dbReference type="Pfam" id="PF13715">
    <property type="entry name" value="CarbopepD_reg_2"/>
    <property type="match status" value="1"/>
</dbReference>
<evidence type="ECO:0000256" key="1">
    <source>
        <dbReference type="ARBA" id="ARBA00004571"/>
    </source>
</evidence>
<accession>J9FIX0</accession>
<protein>
    <submittedName>
        <fullName evidence="8">TonB-dependent outer membrane receptor protein</fullName>
    </submittedName>
</protein>
<proteinExistence type="predicted"/>
<sequence>MAVLSAFSAVAFAQTTVKGQLVDAETGEPLVGAAVLVEGTSQGTVTDIDGYFTQQAKVGANLLFKYVGYKDLKKQVPSKGGNVNWGIIKMHPDAVMLNDVVITSSVAVARKTPVALSSVDPVFIEEKLGTQEFPEILKSTPGVHANKQGGGFGDSEIYMRGFGQENVAVMVNGVPVNDMEWGGVYWSNWAGLSDVTRSMQTQRGLGASKVSAPSVGGTINIVTKGLESKKGGSVAYSMGNDGMNKIQFSLSTGLTKNGWALTILGAKQWGDGYVQGTGFEGYNYFVNVAKRINDNHQIQFMATGAPQRHDQRDRGEGLTMADWKKSKEVYGVDNYKYNPAFGYRKNGEAYVGNYNFYHKPQISLNHNWEIDRKSSLSTSVYVSIGRGGGSSGQGNNAFSPYSYRDWKGADKGKLNTTFRRPDGTFDYAAIEDYNANSEYGSAMVMSESKNEHLWYGLLSTYTTKIGKNFDFYGGVDFRYYKGTHTNEISDLFGGAYYMDNADRANVKPENNIAAADQMWKYEKLKVGDVVYRDYDGHVLQEGGFFQLEYNRDKLSAFVAGSLSNTTYWRVDRFYYDKEHEKSKKVNFLGFTAKGGANYNLTENHNVFFNTGFISRAPKFSYGAFMQATSSNAINPDAVNEKIFSAELGYGYRSRMLTANLNLYYTKWMDKTMTSGTDLGYTRANINMSGVDAIHMGAELDVKFRPFRWMELTGMFSYGDWKWASNAKGYFFSEQGGFPLDAKGNVTELMGPDHAWATINMDGVRVGGSAQTTAALGLNVNVNKDIRIGADWTYYGRNYSYYAVDGSLLKVNKENTLDKPWRIPAASMVDVNASWKFSFAGLKATLSGNVNNLLNYQYISKAWNPKGEVATDENVYVFYNLGRTYSVRLRINF</sequence>
<dbReference type="Gene3D" id="2.60.40.1120">
    <property type="entry name" value="Carboxypeptidase-like, regulatory domain"/>
    <property type="match status" value="1"/>
</dbReference>
<keyword evidence="6" id="KW-0998">Cell outer membrane</keyword>
<evidence type="ECO:0000256" key="4">
    <source>
        <dbReference type="ARBA" id="ARBA00022729"/>
    </source>
</evidence>
<dbReference type="PANTHER" id="PTHR30069">
    <property type="entry name" value="TONB-DEPENDENT OUTER MEMBRANE RECEPTOR"/>
    <property type="match status" value="1"/>
</dbReference>
<name>J9FIX0_9ZZZZ</name>
<keyword evidence="2" id="KW-0813">Transport</keyword>
<evidence type="ECO:0000256" key="3">
    <source>
        <dbReference type="ARBA" id="ARBA00022692"/>
    </source>
</evidence>